<accession>A0A6M1RHM6</accession>
<evidence type="ECO:0000256" key="1">
    <source>
        <dbReference type="ARBA" id="ARBA00001946"/>
    </source>
</evidence>
<dbReference type="PANTHER" id="PTHR43522:SF2">
    <property type="entry name" value="TRANSKETOLASE 1-RELATED"/>
    <property type="match status" value="1"/>
</dbReference>
<comment type="cofactor">
    <cofactor evidence="1">
        <name>Mg(2+)</name>
        <dbReference type="ChEBI" id="CHEBI:18420"/>
    </cofactor>
</comment>
<dbReference type="GO" id="GO:0046872">
    <property type="term" value="F:metal ion binding"/>
    <property type="evidence" value="ECO:0007669"/>
    <property type="project" value="UniProtKB-KW"/>
</dbReference>
<evidence type="ECO:0000256" key="4">
    <source>
        <dbReference type="ARBA" id="ARBA00013152"/>
    </source>
</evidence>
<dbReference type="GO" id="GO:0004802">
    <property type="term" value="F:transketolase activity"/>
    <property type="evidence" value="ECO:0007669"/>
    <property type="project" value="UniProtKB-EC"/>
</dbReference>
<dbReference type="PANTHER" id="PTHR43522">
    <property type="entry name" value="TRANSKETOLASE"/>
    <property type="match status" value="1"/>
</dbReference>
<dbReference type="EMBL" id="JAALDL010000019">
    <property type="protein sequence ID" value="NGN99870.1"/>
    <property type="molecule type" value="Genomic_DNA"/>
</dbReference>
<protein>
    <recommendedName>
        <fullName evidence="4">transketolase</fullName>
        <ecNumber evidence="4">2.2.1.1</ecNumber>
    </recommendedName>
</protein>
<sequence>MERKTLANAIRALSMDGVQQANSGHPGAPMGMADIAEVLWRDHMNHNPQNPEWADRDRFVLSNGHGSMLIYSLLHLTGYDLSIDDLKNFRQLHSKTPGHPEYGYAPGVETTTGPLGQGITNAVGMAIAERALAAQFNREGHDIVNHNTYTFLGDGCLMEGISHEACSLAGTLGLGKLIAFWDDNGISIDGHVEGWFTDDTPKRFESYGWHVIPAVDGHDADAINAAIEAAKAETGRPTLICTKTIIGFGSPNK</sequence>
<dbReference type="PROSITE" id="PS00801">
    <property type="entry name" value="TRANSKETOLASE_1"/>
    <property type="match status" value="1"/>
</dbReference>
<evidence type="ECO:0000259" key="10">
    <source>
        <dbReference type="Pfam" id="PF00456"/>
    </source>
</evidence>
<keyword evidence="7" id="KW-0460">Magnesium</keyword>
<feature type="non-terminal residue" evidence="11">
    <location>
        <position position="253"/>
    </location>
</feature>
<evidence type="ECO:0000256" key="7">
    <source>
        <dbReference type="ARBA" id="ARBA00022842"/>
    </source>
</evidence>
<keyword evidence="8" id="KW-0786">Thiamine pyrophosphate</keyword>
<keyword evidence="5 11" id="KW-0808">Transferase</keyword>
<name>A0A6M1RHM6_9GAMM</name>
<evidence type="ECO:0000256" key="2">
    <source>
        <dbReference type="ARBA" id="ARBA00001964"/>
    </source>
</evidence>
<evidence type="ECO:0000256" key="8">
    <source>
        <dbReference type="ARBA" id="ARBA00023052"/>
    </source>
</evidence>
<keyword evidence="6" id="KW-0479">Metal-binding</keyword>
<evidence type="ECO:0000256" key="3">
    <source>
        <dbReference type="ARBA" id="ARBA00007131"/>
    </source>
</evidence>
<dbReference type="InterPro" id="IPR049557">
    <property type="entry name" value="Transketolase_CS"/>
</dbReference>
<comment type="similarity">
    <text evidence="3">Belongs to the transketolase family.</text>
</comment>
<proteinExistence type="inferred from homology"/>
<dbReference type="AlphaFoldDB" id="A0A6M1RHM6"/>
<comment type="cofactor">
    <cofactor evidence="2">
        <name>thiamine diphosphate</name>
        <dbReference type="ChEBI" id="CHEBI:58937"/>
    </cofactor>
</comment>
<dbReference type="EC" id="2.2.1.1" evidence="4"/>
<comment type="caution">
    <text evidence="11">The sequence shown here is derived from an EMBL/GenBank/DDBJ whole genome shotgun (WGS) entry which is preliminary data.</text>
</comment>
<organism evidence="11 12">
    <name type="scientific">Grimontia sedimenti</name>
    <dbReference type="NCBI Taxonomy" id="2711294"/>
    <lineage>
        <taxon>Bacteria</taxon>
        <taxon>Pseudomonadati</taxon>
        <taxon>Pseudomonadota</taxon>
        <taxon>Gammaproteobacteria</taxon>
        <taxon>Vibrionales</taxon>
        <taxon>Vibrionaceae</taxon>
        <taxon>Grimontia</taxon>
    </lineage>
</organism>
<dbReference type="InterPro" id="IPR029061">
    <property type="entry name" value="THDP-binding"/>
</dbReference>
<dbReference type="FunFam" id="3.40.50.970:FF:000004">
    <property type="entry name" value="Transketolase"/>
    <property type="match status" value="1"/>
</dbReference>
<evidence type="ECO:0000256" key="6">
    <source>
        <dbReference type="ARBA" id="ARBA00022723"/>
    </source>
</evidence>
<evidence type="ECO:0000256" key="9">
    <source>
        <dbReference type="ARBA" id="ARBA00049473"/>
    </source>
</evidence>
<dbReference type="Proteomes" id="UP000473008">
    <property type="component" value="Unassembled WGS sequence"/>
</dbReference>
<gene>
    <name evidence="11" type="ORF">G5S52_20190</name>
</gene>
<evidence type="ECO:0000313" key="11">
    <source>
        <dbReference type="EMBL" id="NGN99870.1"/>
    </source>
</evidence>
<dbReference type="Pfam" id="PF00456">
    <property type="entry name" value="Transketolase_N"/>
    <property type="match status" value="1"/>
</dbReference>
<keyword evidence="12" id="KW-1185">Reference proteome</keyword>
<comment type="catalytic activity">
    <reaction evidence="9">
        <text>D-sedoheptulose 7-phosphate + D-glyceraldehyde 3-phosphate = aldehydo-D-ribose 5-phosphate + D-xylulose 5-phosphate</text>
        <dbReference type="Rhea" id="RHEA:10508"/>
        <dbReference type="ChEBI" id="CHEBI:57483"/>
        <dbReference type="ChEBI" id="CHEBI:57737"/>
        <dbReference type="ChEBI" id="CHEBI:58273"/>
        <dbReference type="ChEBI" id="CHEBI:59776"/>
        <dbReference type="EC" id="2.2.1.1"/>
    </reaction>
</comment>
<dbReference type="Gene3D" id="3.40.50.970">
    <property type="match status" value="1"/>
</dbReference>
<dbReference type="GO" id="GO:0006098">
    <property type="term" value="P:pentose-phosphate shunt"/>
    <property type="evidence" value="ECO:0007669"/>
    <property type="project" value="TreeGrafter"/>
</dbReference>
<dbReference type="InterPro" id="IPR033247">
    <property type="entry name" value="Transketolase_fam"/>
</dbReference>
<dbReference type="GO" id="GO:0005829">
    <property type="term" value="C:cytosol"/>
    <property type="evidence" value="ECO:0007669"/>
    <property type="project" value="TreeGrafter"/>
</dbReference>
<dbReference type="CDD" id="cd02012">
    <property type="entry name" value="TPP_TK"/>
    <property type="match status" value="1"/>
</dbReference>
<dbReference type="SUPFAM" id="SSF52518">
    <property type="entry name" value="Thiamin diphosphate-binding fold (THDP-binding)"/>
    <property type="match status" value="1"/>
</dbReference>
<dbReference type="InterPro" id="IPR005474">
    <property type="entry name" value="Transketolase_N"/>
</dbReference>
<evidence type="ECO:0000256" key="5">
    <source>
        <dbReference type="ARBA" id="ARBA00022679"/>
    </source>
</evidence>
<reference evidence="11 12" key="1">
    <citation type="submission" date="2020-02" db="EMBL/GenBank/DDBJ databases">
        <title>The draft genome of Grimontia sedimenta sp. nov., isolated from benthic sediments near coral reefs south of Kuwait.</title>
        <authorList>
            <person name="Mahmoud H.M."/>
            <person name="Jose L."/>
            <person name="Eapen S."/>
        </authorList>
    </citation>
    <scope>NUCLEOTIDE SEQUENCE [LARGE SCALE GENOMIC DNA]</scope>
    <source>
        <strain evidence="11 12">S25</strain>
    </source>
</reference>
<evidence type="ECO:0000313" key="12">
    <source>
        <dbReference type="Proteomes" id="UP000473008"/>
    </source>
</evidence>
<feature type="domain" description="Transketolase N-terminal" evidence="10">
    <location>
        <begin position="4"/>
        <end position="253"/>
    </location>
</feature>